<name>A0ACD5HQS0_9PROT</name>
<evidence type="ECO:0000313" key="1">
    <source>
        <dbReference type="EMBL" id="XRI77846.1"/>
    </source>
</evidence>
<protein>
    <submittedName>
        <fullName evidence="1">Epoxyqueuosine reductase QueH</fullName>
    </submittedName>
</protein>
<accession>A0ACD5HQS0</accession>
<dbReference type="EMBL" id="CP127527">
    <property type="protein sequence ID" value="XRI77846.1"/>
    <property type="molecule type" value="Genomic_DNA"/>
</dbReference>
<sequence>MSKAPAPLHTPDGSKNILLHSCCAPCAGPIMDDIRAASIDFTVLFYNPNIHPTAEYELRKEENIRYAEKLGVPFVDLDYDKDRWFERVKGLEWEPERGERCTACFDMRFERSALYAREHGFTVFTSTLGISRWKDMVQINACGERAAARHGGLQYWTYNWRKGGGSQRMIEIAKEESFYQQEYCGCVYSLRDSNRHRIAQGRPKIVRGVKFYGRDEAAGAVPPQSVPPPTSANGNGPRGR</sequence>
<gene>
    <name evidence="1" type="ORF">EC580_003995</name>
</gene>
<keyword evidence="2" id="KW-1185">Reference proteome</keyword>
<dbReference type="Proteomes" id="UP000271650">
    <property type="component" value="Chromosome"/>
</dbReference>
<proteinExistence type="predicted"/>
<organism evidence="1 2">
    <name type="scientific">Acidithiobacillus sulfuriphilus</name>
    <dbReference type="NCBI Taxonomy" id="1867749"/>
    <lineage>
        <taxon>Bacteria</taxon>
        <taxon>Pseudomonadati</taxon>
        <taxon>Pseudomonadota</taxon>
        <taxon>Acidithiobacillia</taxon>
        <taxon>Acidithiobacillales</taxon>
        <taxon>Acidithiobacillaceae</taxon>
        <taxon>Acidithiobacillus</taxon>
    </lineage>
</organism>
<reference evidence="1 2" key="1">
    <citation type="journal article" date="2019" name="Int. J. Syst. Evol. Microbiol.">
        <title>Acidithiobacillus sulfuriphilus sp. nov.: an extremely acidophilic sulfur-oxidizing chemolithotroph isolated from a neutral pH environment.</title>
        <authorList>
            <person name="Falagan C."/>
            <person name="Moya-Beltran A."/>
            <person name="Castro M."/>
            <person name="Quatrini R."/>
            <person name="Johnson D.B."/>
        </authorList>
    </citation>
    <scope>NUCLEOTIDE SEQUENCE [LARGE SCALE GENOMIC DNA]</scope>
    <source>
        <strain evidence="1 2">CJ-2</strain>
    </source>
</reference>
<evidence type="ECO:0000313" key="2">
    <source>
        <dbReference type="Proteomes" id="UP000271650"/>
    </source>
</evidence>